<proteinExistence type="predicted"/>
<sequence>MCSTVLWTINHAAYTPGFRDWTRGRLGVEPRVSPLRIDAPELVGRTAVAFTLPLNMCDCGSAVGYGEGKLRSDVPGPEDYAAWLRELPGHARFTSRVCVVRTWNPEGTVRPGNTERIGVSELDAAGILMLPEETLLAVDFPVMTGW</sequence>
<gene>
    <name evidence="1" type="ORF">JOF47_003685</name>
</gene>
<accession>A0ABS4XI83</accession>
<dbReference type="RefSeq" id="WP_210001036.1">
    <property type="nucleotide sequence ID" value="NZ_BAAAJY010000022.1"/>
</dbReference>
<evidence type="ECO:0000313" key="1">
    <source>
        <dbReference type="EMBL" id="MBP2388174.1"/>
    </source>
</evidence>
<evidence type="ECO:0000313" key="2">
    <source>
        <dbReference type="Proteomes" id="UP001296993"/>
    </source>
</evidence>
<name>A0ABS4XI83_9MICC</name>
<dbReference type="EMBL" id="JAGIOF010000001">
    <property type="protein sequence ID" value="MBP2388174.1"/>
    <property type="molecule type" value="Genomic_DNA"/>
</dbReference>
<keyword evidence="2" id="KW-1185">Reference proteome</keyword>
<organism evidence="1 2">
    <name type="scientific">Paeniglutamicibacter kerguelensis</name>
    <dbReference type="NCBI Taxonomy" id="254788"/>
    <lineage>
        <taxon>Bacteria</taxon>
        <taxon>Bacillati</taxon>
        <taxon>Actinomycetota</taxon>
        <taxon>Actinomycetes</taxon>
        <taxon>Micrococcales</taxon>
        <taxon>Micrococcaceae</taxon>
        <taxon>Paeniglutamicibacter</taxon>
    </lineage>
</organism>
<reference evidence="1 2" key="1">
    <citation type="submission" date="2021-03" db="EMBL/GenBank/DDBJ databases">
        <title>Sequencing the genomes of 1000 actinobacteria strains.</title>
        <authorList>
            <person name="Klenk H.-P."/>
        </authorList>
    </citation>
    <scope>NUCLEOTIDE SEQUENCE [LARGE SCALE GENOMIC DNA]</scope>
    <source>
        <strain evidence="1 2">DSM 15797</strain>
    </source>
</reference>
<dbReference type="Proteomes" id="UP001296993">
    <property type="component" value="Unassembled WGS sequence"/>
</dbReference>
<comment type="caution">
    <text evidence="1">The sequence shown here is derived from an EMBL/GenBank/DDBJ whole genome shotgun (WGS) entry which is preliminary data.</text>
</comment>
<protein>
    <submittedName>
        <fullName evidence="1">Uncharacterized protein</fullName>
    </submittedName>
</protein>